<organism evidence="7 8">
    <name type="scientific">Achromobacter marplatensis</name>
    <dbReference type="NCBI Taxonomy" id="470868"/>
    <lineage>
        <taxon>Bacteria</taxon>
        <taxon>Pseudomonadati</taxon>
        <taxon>Pseudomonadota</taxon>
        <taxon>Betaproteobacteria</taxon>
        <taxon>Burkholderiales</taxon>
        <taxon>Alcaligenaceae</taxon>
        <taxon>Achromobacter</taxon>
    </lineage>
</organism>
<dbReference type="InterPro" id="IPR000192">
    <property type="entry name" value="Aminotrans_V_dom"/>
</dbReference>
<keyword evidence="3 5" id="KW-0663">Pyridoxal phosphate</keyword>
<dbReference type="RefSeq" id="WP_280026052.1">
    <property type="nucleotide sequence ID" value="NZ_JAOCKG010000002.1"/>
</dbReference>
<comment type="cofactor">
    <cofactor evidence="1 5">
        <name>pyridoxal 5'-phosphate</name>
        <dbReference type="ChEBI" id="CHEBI:597326"/>
    </cofactor>
</comment>
<feature type="domain" description="Aminotransferase class V" evidence="6">
    <location>
        <begin position="17"/>
        <end position="321"/>
    </location>
</feature>
<dbReference type="EMBL" id="JAOCKG010000002">
    <property type="protein sequence ID" value="MDH2049824.1"/>
    <property type="molecule type" value="Genomic_DNA"/>
</dbReference>
<dbReference type="GO" id="GO:0004760">
    <property type="term" value="F:L-serine-pyruvate transaminase activity"/>
    <property type="evidence" value="ECO:0007669"/>
    <property type="project" value="TreeGrafter"/>
</dbReference>
<evidence type="ECO:0000256" key="3">
    <source>
        <dbReference type="ARBA" id="ARBA00022898"/>
    </source>
</evidence>
<dbReference type="PIRSF" id="PIRSF000524">
    <property type="entry name" value="SPT"/>
    <property type="match status" value="1"/>
</dbReference>
<dbReference type="AlphaFoldDB" id="A0AA42WA23"/>
<evidence type="ECO:0000256" key="1">
    <source>
        <dbReference type="ARBA" id="ARBA00001933"/>
    </source>
</evidence>
<proteinExistence type="inferred from homology"/>
<feature type="binding site" evidence="4">
    <location>
        <position position="347"/>
    </location>
    <ligand>
        <name>substrate</name>
    </ligand>
</feature>
<gene>
    <name evidence="7" type="ORF">N5K24_05435</name>
</gene>
<keyword evidence="7" id="KW-0032">Aminotransferase</keyword>
<evidence type="ECO:0000313" key="8">
    <source>
        <dbReference type="Proteomes" id="UP001161276"/>
    </source>
</evidence>
<sequence>MLTLNSHPSGRHFLQIPGPTNVPDRVLRAIDQPTIDHRGPEFGALGLAVLAGVKQVFQTQSPVVIFPSSGTGAWEAALVNTLSPGDRVLMVETGHFASLWKKLAGRLGLEVDYIEGDWRHPVDAAVIGARLAEDTQHRIKAVCVVHNETSTGVTSDIAAVRAAIDRAAHPALLMVDTISSLGSINYRHDEWGVDVTVAGSQKGLMLPPGLAFNAVSARALAAADSARLPRAYWDWRDMLTANAKGYFPYTPSTNLLYGLHEALAMLQAEGLPRVFARHERHARATRLAVAGWGLELLSLDPAAHSPALTAVLMPEGHGADALRKIILDRFDMSLGQGLGKLTDRVFRIGHLGHFNDLTLCGTLAGVEMGLAATGVPHRAGGMQAAMEFLARTPEGATA</sequence>
<dbReference type="SUPFAM" id="SSF53383">
    <property type="entry name" value="PLP-dependent transferases"/>
    <property type="match status" value="1"/>
</dbReference>
<dbReference type="InterPro" id="IPR015421">
    <property type="entry name" value="PyrdxlP-dep_Trfase_major"/>
</dbReference>
<dbReference type="Gene3D" id="3.90.1150.10">
    <property type="entry name" value="Aspartate Aminotransferase, domain 1"/>
    <property type="match status" value="1"/>
</dbReference>
<evidence type="ECO:0000256" key="5">
    <source>
        <dbReference type="PIRSR" id="PIRSR000524-50"/>
    </source>
</evidence>
<dbReference type="Gene3D" id="3.40.640.10">
    <property type="entry name" value="Type I PLP-dependent aspartate aminotransferase-like (Major domain)"/>
    <property type="match status" value="1"/>
</dbReference>
<dbReference type="FunFam" id="3.40.640.10:FF:000054">
    <property type="entry name" value="Serine--glyoxylate aminotransferase"/>
    <property type="match status" value="1"/>
</dbReference>
<accession>A0AA42WA23</accession>
<protein>
    <submittedName>
        <fullName evidence="7">Aminotransferase class V-fold PLP-dependent enzyme</fullName>
    </submittedName>
</protein>
<dbReference type="InterPro" id="IPR024169">
    <property type="entry name" value="SP_NH2Trfase/AEP_transaminase"/>
</dbReference>
<dbReference type="InterPro" id="IPR015422">
    <property type="entry name" value="PyrdxlP-dep_Trfase_small"/>
</dbReference>
<name>A0AA42WA23_9BURK</name>
<evidence type="ECO:0000259" key="6">
    <source>
        <dbReference type="Pfam" id="PF00266"/>
    </source>
</evidence>
<dbReference type="GO" id="GO:0019265">
    <property type="term" value="P:glycine biosynthetic process, by transamination of glyoxylate"/>
    <property type="evidence" value="ECO:0007669"/>
    <property type="project" value="TreeGrafter"/>
</dbReference>
<dbReference type="PANTHER" id="PTHR21152:SF40">
    <property type="entry name" value="ALANINE--GLYOXYLATE AMINOTRANSFERASE"/>
    <property type="match status" value="1"/>
</dbReference>
<evidence type="ECO:0000313" key="7">
    <source>
        <dbReference type="EMBL" id="MDH2049824.1"/>
    </source>
</evidence>
<reference evidence="7" key="1">
    <citation type="submission" date="2022-09" db="EMBL/GenBank/DDBJ databases">
        <title>Intensive care unit water sources are persistently colonized with multi-drug resistant bacteria and are the site of extensive horizontal gene transfer of antibiotic resistance genes.</title>
        <authorList>
            <person name="Diorio-Toth L."/>
        </authorList>
    </citation>
    <scope>NUCLEOTIDE SEQUENCE</scope>
    <source>
        <strain evidence="7">GD03676</strain>
    </source>
</reference>
<evidence type="ECO:0000256" key="2">
    <source>
        <dbReference type="ARBA" id="ARBA00009236"/>
    </source>
</evidence>
<comment type="caution">
    <text evidence="7">The sequence shown here is derived from an EMBL/GenBank/DDBJ whole genome shotgun (WGS) entry which is preliminary data.</text>
</comment>
<evidence type="ECO:0000256" key="4">
    <source>
        <dbReference type="PIRSR" id="PIRSR000524-1"/>
    </source>
</evidence>
<keyword evidence="7" id="KW-0808">Transferase</keyword>
<dbReference type="Pfam" id="PF00266">
    <property type="entry name" value="Aminotran_5"/>
    <property type="match status" value="1"/>
</dbReference>
<feature type="modified residue" description="N6-(pyridoxal phosphate)lysine" evidence="5">
    <location>
        <position position="202"/>
    </location>
</feature>
<dbReference type="Proteomes" id="UP001161276">
    <property type="component" value="Unassembled WGS sequence"/>
</dbReference>
<dbReference type="PANTHER" id="PTHR21152">
    <property type="entry name" value="AMINOTRANSFERASE CLASS V"/>
    <property type="match status" value="1"/>
</dbReference>
<dbReference type="InterPro" id="IPR015424">
    <property type="entry name" value="PyrdxlP-dep_Trfase"/>
</dbReference>
<comment type="similarity">
    <text evidence="2">Belongs to the class-V pyridoxal-phosphate-dependent aminotransferase family.</text>
</comment>
<dbReference type="GO" id="GO:0008453">
    <property type="term" value="F:alanine-glyoxylate transaminase activity"/>
    <property type="evidence" value="ECO:0007669"/>
    <property type="project" value="TreeGrafter"/>
</dbReference>